<dbReference type="SMART" id="SM00388">
    <property type="entry name" value="HisKA"/>
    <property type="match status" value="1"/>
</dbReference>
<sequence>MSAFVFPHNPEDMQHKEILLYRIKWLVIFRIVLVTLLLGSALIIQFNASTSRPLELLYVFIIVSYVFTASTVYLLKRIRNVQLYAYFQIIYDLVFETGIIYITGGVESVFTFTYIFTIIAASILLLRRGAFIAASLSTILYGTLVDLQFYRVLPSYASLSPLFISVNSSAIYYNIFLNSCAFYLVAFLSGYLSESLKRTDQRLREASHDLSELQMFHHNILQSMHSGVFTTDLQGKITSYNHAAEVITEYTLSEVYGADLCRFFPDLDPHQLLYSSSTSPKAARRLETTITTRTGAKVYLGFSVALFLDHHAKVAGLIGIFQDLTELKEMEEQVARADRLAAIGELAAGVAHEIRNPLASISGAIQMLKAELTLNEDDQTLMDIILRESTRLDTILSNFLLYARPKPLVFAKCDLLHDAIIPTLGLLKQDQRFSGDEMTIQIDAPPNFPKIVCDIEQIQQVFWNLCLNAFQAMPHGGVLTIAAGVKKIEDWEFKTNESFYAGVISVNDTGEGIDPETLRYIFHPFYTTKKKGTGLGLAIAHSIVKHHHGMIKVKSTRQTGTTFDVILPLKQEHW</sequence>
<evidence type="ECO:0000256" key="5">
    <source>
        <dbReference type="ARBA" id="ARBA00022741"/>
    </source>
</evidence>
<feature type="transmembrane region" description="Helical" evidence="9">
    <location>
        <begin position="131"/>
        <end position="150"/>
    </location>
</feature>
<dbReference type="InterPro" id="IPR004358">
    <property type="entry name" value="Sig_transdc_His_kin-like_C"/>
</dbReference>
<feature type="transmembrane region" description="Helical" evidence="9">
    <location>
        <begin position="56"/>
        <end position="76"/>
    </location>
</feature>
<keyword evidence="9" id="KW-0472">Membrane</keyword>
<dbReference type="EMBL" id="DF820464">
    <property type="protein sequence ID" value="GAK55811.1"/>
    <property type="molecule type" value="Genomic_DNA"/>
</dbReference>
<dbReference type="SUPFAM" id="SSF47384">
    <property type="entry name" value="Homodimeric domain of signal transducing histidine kinase"/>
    <property type="match status" value="1"/>
</dbReference>
<keyword evidence="9" id="KW-1133">Transmembrane helix</keyword>
<reference evidence="13" key="1">
    <citation type="journal article" date="2015" name="PeerJ">
        <title>First genomic representation of candidate bacterial phylum KSB3 points to enhanced environmental sensing as a trigger of wastewater bulking.</title>
        <authorList>
            <person name="Sekiguchi Y."/>
            <person name="Ohashi A."/>
            <person name="Parks D.H."/>
            <person name="Yamauchi T."/>
            <person name="Tyson G.W."/>
            <person name="Hugenholtz P."/>
        </authorList>
    </citation>
    <scope>NUCLEOTIDE SEQUENCE [LARGE SCALE GENOMIC DNA]</scope>
</reference>
<dbReference type="Gene3D" id="1.10.287.130">
    <property type="match status" value="1"/>
</dbReference>
<dbReference type="InterPro" id="IPR003594">
    <property type="entry name" value="HATPase_dom"/>
</dbReference>
<dbReference type="InterPro" id="IPR013767">
    <property type="entry name" value="PAS_fold"/>
</dbReference>
<dbReference type="NCBIfam" id="TIGR00229">
    <property type="entry name" value="sensory_box"/>
    <property type="match status" value="1"/>
</dbReference>
<evidence type="ECO:0000259" key="11">
    <source>
        <dbReference type="PROSITE" id="PS50112"/>
    </source>
</evidence>
<dbReference type="Gene3D" id="3.30.450.20">
    <property type="entry name" value="PAS domain"/>
    <property type="match status" value="1"/>
</dbReference>
<dbReference type="InterPro" id="IPR000700">
    <property type="entry name" value="PAS-assoc_C"/>
</dbReference>
<protein>
    <recommendedName>
        <fullName evidence="2">histidine kinase</fullName>
        <ecNumber evidence="2">2.7.13.3</ecNumber>
    </recommendedName>
</protein>
<feature type="transmembrane region" description="Helical" evidence="9">
    <location>
        <begin position="108"/>
        <end position="126"/>
    </location>
</feature>
<dbReference type="InterPro" id="IPR036097">
    <property type="entry name" value="HisK_dim/P_sf"/>
</dbReference>
<evidence type="ECO:0000256" key="9">
    <source>
        <dbReference type="SAM" id="Phobius"/>
    </source>
</evidence>
<dbReference type="CDD" id="cd00082">
    <property type="entry name" value="HisKA"/>
    <property type="match status" value="1"/>
</dbReference>
<comment type="catalytic activity">
    <reaction evidence="1">
        <text>ATP + protein L-histidine = ADP + protein N-phospho-L-histidine.</text>
        <dbReference type="EC" id="2.7.13.3"/>
    </reaction>
</comment>
<feature type="domain" description="Histidine kinase" evidence="10">
    <location>
        <begin position="349"/>
        <end position="571"/>
    </location>
</feature>
<evidence type="ECO:0000259" key="12">
    <source>
        <dbReference type="PROSITE" id="PS50113"/>
    </source>
</evidence>
<dbReference type="SMART" id="SM00091">
    <property type="entry name" value="PAS"/>
    <property type="match status" value="1"/>
</dbReference>
<keyword evidence="9" id="KW-0812">Transmembrane</keyword>
<dbReference type="Pfam" id="PF00512">
    <property type="entry name" value="HisKA"/>
    <property type="match status" value="1"/>
</dbReference>
<feature type="domain" description="PAC" evidence="12">
    <location>
        <begin position="284"/>
        <end position="336"/>
    </location>
</feature>
<keyword evidence="3" id="KW-0597">Phosphoprotein</keyword>
<keyword evidence="7" id="KW-0067">ATP-binding</keyword>
<dbReference type="Proteomes" id="UP000030661">
    <property type="component" value="Unassembled WGS sequence"/>
</dbReference>
<feature type="transmembrane region" description="Helical" evidence="9">
    <location>
        <begin position="23"/>
        <end position="44"/>
    </location>
</feature>
<dbReference type="SUPFAM" id="SSF55874">
    <property type="entry name" value="ATPase domain of HSP90 chaperone/DNA topoisomerase II/histidine kinase"/>
    <property type="match status" value="1"/>
</dbReference>
<evidence type="ECO:0000313" key="14">
    <source>
        <dbReference type="Proteomes" id="UP000030661"/>
    </source>
</evidence>
<dbReference type="CDD" id="cd00130">
    <property type="entry name" value="PAS"/>
    <property type="match status" value="1"/>
</dbReference>
<name>A0A081BU06_VECG1</name>
<keyword evidence="4" id="KW-0808">Transferase</keyword>
<keyword evidence="5" id="KW-0547">Nucleotide-binding</keyword>
<dbReference type="SMART" id="SM00387">
    <property type="entry name" value="HATPase_c"/>
    <property type="match status" value="1"/>
</dbReference>
<evidence type="ECO:0000256" key="1">
    <source>
        <dbReference type="ARBA" id="ARBA00000085"/>
    </source>
</evidence>
<dbReference type="InterPro" id="IPR003661">
    <property type="entry name" value="HisK_dim/P_dom"/>
</dbReference>
<dbReference type="GO" id="GO:0006355">
    <property type="term" value="P:regulation of DNA-templated transcription"/>
    <property type="evidence" value="ECO:0007669"/>
    <property type="project" value="InterPro"/>
</dbReference>
<feature type="transmembrane region" description="Helical" evidence="9">
    <location>
        <begin position="170"/>
        <end position="192"/>
    </location>
</feature>
<dbReference type="SUPFAM" id="SSF55785">
    <property type="entry name" value="PYP-like sensor domain (PAS domain)"/>
    <property type="match status" value="1"/>
</dbReference>
<proteinExistence type="predicted"/>
<evidence type="ECO:0000256" key="2">
    <source>
        <dbReference type="ARBA" id="ARBA00012438"/>
    </source>
</evidence>
<dbReference type="EC" id="2.7.13.3" evidence="2"/>
<dbReference type="Pfam" id="PF25323">
    <property type="entry name" value="6TM_PilS"/>
    <property type="match status" value="1"/>
</dbReference>
<dbReference type="InterPro" id="IPR000014">
    <property type="entry name" value="PAS"/>
</dbReference>
<dbReference type="PRINTS" id="PR00344">
    <property type="entry name" value="BCTRLSENSOR"/>
</dbReference>
<dbReference type="Pfam" id="PF00989">
    <property type="entry name" value="PAS"/>
    <property type="match status" value="1"/>
</dbReference>
<keyword evidence="14" id="KW-1185">Reference proteome</keyword>
<dbReference type="PANTHER" id="PTHR43065">
    <property type="entry name" value="SENSOR HISTIDINE KINASE"/>
    <property type="match status" value="1"/>
</dbReference>
<evidence type="ECO:0000256" key="3">
    <source>
        <dbReference type="ARBA" id="ARBA00022553"/>
    </source>
</evidence>
<feature type="domain" description="PAS" evidence="11">
    <location>
        <begin position="220"/>
        <end position="257"/>
    </location>
</feature>
<accession>A0A081BU06</accession>
<dbReference type="Pfam" id="PF02518">
    <property type="entry name" value="HATPase_c"/>
    <property type="match status" value="1"/>
</dbReference>
<dbReference type="GO" id="GO:0005524">
    <property type="term" value="F:ATP binding"/>
    <property type="evidence" value="ECO:0007669"/>
    <property type="project" value="UniProtKB-KW"/>
</dbReference>
<dbReference type="STRING" id="1499967.U27_02770"/>
<dbReference type="eggNOG" id="COG5000">
    <property type="taxonomic scope" value="Bacteria"/>
</dbReference>
<keyword evidence="8" id="KW-0902">Two-component regulatory system</keyword>
<evidence type="ECO:0000256" key="8">
    <source>
        <dbReference type="ARBA" id="ARBA00023012"/>
    </source>
</evidence>
<dbReference type="HOGENOM" id="CLU_000445_114_39_0"/>
<dbReference type="PANTHER" id="PTHR43065:SF10">
    <property type="entry name" value="PEROXIDE STRESS-ACTIVATED HISTIDINE KINASE MAK3"/>
    <property type="match status" value="1"/>
</dbReference>
<dbReference type="PROSITE" id="PS50112">
    <property type="entry name" value="PAS"/>
    <property type="match status" value="1"/>
</dbReference>
<dbReference type="PROSITE" id="PS50109">
    <property type="entry name" value="HIS_KIN"/>
    <property type="match status" value="1"/>
</dbReference>
<dbReference type="InterPro" id="IPR036890">
    <property type="entry name" value="HATPase_C_sf"/>
</dbReference>
<keyword evidence="6" id="KW-0418">Kinase</keyword>
<evidence type="ECO:0000256" key="7">
    <source>
        <dbReference type="ARBA" id="ARBA00022840"/>
    </source>
</evidence>
<feature type="transmembrane region" description="Helical" evidence="9">
    <location>
        <begin position="83"/>
        <end position="102"/>
    </location>
</feature>
<organism evidence="13">
    <name type="scientific">Vecturithrix granuli</name>
    <dbReference type="NCBI Taxonomy" id="1499967"/>
    <lineage>
        <taxon>Bacteria</taxon>
        <taxon>Candidatus Moduliflexota</taxon>
        <taxon>Candidatus Vecturitrichia</taxon>
        <taxon>Candidatus Vecturitrichales</taxon>
        <taxon>Candidatus Vecturitrichaceae</taxon>
        <taxon>Candidatus Vecturithrix</taxon>
    </lineage>
</organism>
<evidence type="ECO:0000256" key="4">
    <source>
        <dbReference type="ARBA" id="ARBA00022679"/>
    </source>
</evidence>
<gene>
    <name evidence="13" type="ORF">U27_02770</name>
</gene>
<dbReference type="Gene3D" id="3.30.565.10">
    <property type="entry name" value="Histidine kinase-like ATPase, C-terminal domain"/>
    <property type="match status" value="1"/>
</dbReference>
<dbReference type="InterPro" id="IPR035965">
    <property type="entry name" value="PAS-like_dom_sf"/>
</dbReference>
<dbReference type="GO" id="GO:0000155">
    <property type="term" value="F:phosphorelay sensor kinase activity"/>
    <property type="evidence" value="ECO:0007669"/>
    <property type="project" value="InterPro"/>
</dbReference>
<evidence type="ECO:0000259" key="10">
    <source>
        <dbReference type="PROSITE" id="PS50109"/>
    </source>
</evidence>
<evidence type="ECO:0000313" key="13">
    <source>
        <dbReference type="EMBL" id="GAK55811.1"/>
    </source>
</evidence>
<dbReference type="AlphaFoldDB" id="A0A081BU06"/>
<evidence type="ECO:0000256" key="6">
    <source>
        <dbReference type="ARBA" id="ARBA00022777"/>
    </source>
</evidence>
<dbReference type="InterPro" id="IPR005467">
    <property type="entry name" value="His_kinase_dom"/>
</dbReference>
<dbReference type="PROSITE" id="PS50113">
    <property type="entry name" value="PAC"/>
    <property type="match status" value="1"/>
</dbReference>